<evidence type="ECO:0000256" key="2">
    <source>
        <dbReference type="ARBA" id="ARBA00022695"/>
    </source>
</evidence>
<dbReference type="InterPro" id="IPR002835">
    <property type="entry name" value="CofC"/>
</dbReference>
<geneLocation type="plasmid" evidence="5">
    <name>pCME4A9I</name>
</geneLocation>
<keyword evidence="1 5" id="KW-0808">Transferase</keyword>
<evidence type="ECO:0000313" key="7">
    <source>
        <dbReference type="Proteomes" id="UP000195807"/>
    </source>
</evidence>
<accession>A0A1Z1FFS1</accession>
<evidence type="ECO:0000313" key="6">
    <source>
        <dbReference type="EMBL" id="QNE07035.1"/>
    </source>
</evidence>
<sequence length="187" mass="19696">MAWTALVPIRTGPAGKSRLKGVLDADARGRLALDMARHVIDVLAQCPGIDRIVVLSNEAFDHPAAVWAKDGGQGLNAEISAFRNGFGASPLLVIHADLPLLARDDVDALLDAATRHGAALATDRLGQGTNALALADGRSFSFQFGQGSRILHCGADVAMPVLQRTGLSADLDTPADLEFLQERGLRV</sequence>
<organism evidence="5 7">
    <name type="scientific">Croceicoccus marinus</name>
    <dbReference type="NCBI Taxonomy" id="450378"/>
    <lineage>
        <taxon>Bacteria</taxon>
        <taxon>Pseudomonadati</taxon>
        <taxon>Pseudomonadota</taxon>
        <taxon>Alphaproteobacteria</taxon>
        <taxon>Sphingomonadales</taxon>
        <taxon>Erythrobacteraceae</taxon>
        <taxon>Croceicoccus</taxon>
    </lineage>
</organism>
<dbReference type="RefSeq" id="WP_066849566.1">
    <property type="nucleotide sequence ID" value="NZ_CP019603.1"/>
</dbReference>
<dbReference type="GO" id="GO:0043814">
    <property type="term" value="F:phospholactate guanylyltransferase activity"/>
    <property type="evidence" value="ECO:0007669"/>
    <property type="project" value="UniProtKB-EC"/>
</dbReference>
<reference evidence="5 7" key="1">
    <citation type="submission" date="2017-01" db="EMBL/GenBank/DDBJ databases">
        <title>Complete genome sequence of esterase-producing bacterium Croceicoccus marinus E4A9.</title>
        <authorList>
            <person name="Wu Y.-H."/>
            <person name="Cheng H."/>
            <person name="Xu L."/>
            <person name="Huo Y.-Y."/>
            <person name="Wang C.-S."/>
            <person name="Xu X.-W."/>
        </authorList>
    </citation>
    <scope>NUCLEOTIDE SEQUENCE [LARGE SCALE GENOMIC DNA]</scope>
    <source>
        <strain evidence="5 7">E4A9</strain>
        <plasmid evidence="5">pCME4A9I</plasmid>
        <plasmid evidence="7">Plasmid pcme4a9i</plasmid>
    </source>
</reference>
<evidence type="ECO:0000256" key="1">
    <source>
        <dbReference type="ARBA" id="ARBA00022679"/>
    </source>
</evidence>
<dbReference type="EMBL" id="CP019603">
    <property type="protein sequence ID" value="ARU17651.1"/>
    <property type="molecule type" value="Genomic_DNA"/>
</dbReference>
<keyword evidence="3" id="KW-0547">Nucleotide-binding</keyword>
<dbReference type="PANTHER" id="PTHR40392">
    <property type="entry name" value="2-PHOSPHO-L-LACTATE GUANYLYLTRANSFERASE"/>
    <property type="match status" value="1"/>
</dbReference>
<dbReference type="Proteomes" id="UP000515297">
    <property type="component" value="Plasmid plas1"/>
</dbReference>
<evidence type="ECO:0000313" key="8">
    <source>
        <dbReference type="Proteomes" id="UP000515297"/>
    </source>
</evidence>
<evidence type="ECO:0000256" key="3">
    <source>
        <dbReference type="ARBA" id="ARBA00022741"/>
    </source>
</evidence>
<dbReference type="Pfam" id="PF01983">
    <property type="entry name" value="CofC"/>
    <property type="match status" value="1"/>
</dbReference>
<keyword evidence="5" id="KW-0614">Plasmid</keyword>
<dbReference type="AlphaFoldDB" id="A0A1Z1FFS1"/>
<keyword evidence="2 5" id="KW-0548">Nucleotidyltransferase</keyword>
<dbReference type="InterPro" id="IPR029044">
    <property type="entry name" value="Nucleotide-diphossugar_trans"/>
</dbReference>
<dbReference type="OrthoDB" id="5243750at2"/>
<evidence type="ECO:0000256" key="4">
    <source>
        <dbReference type="ARBA" id="ARBA00023134"/>
    </source>
</evidence>
<evidence type="ECO:0000313" key="5">
    <source>
        <dbReference type="EMBL" id="ARU17651.1"/>
    </source>
</evidence>
<dbReference type="EC" id="2.7.7.68" evidence="6"/>
<dbReference type="Gene3D" id="3.90.550.10">
    <property type="entry name" value="Spore Coat Polysaccharide Biosynthesis Protein SpsA, Chain A"/>
    <property type="match status" value="1"/>
</dbReference>
<dbReference type="GO" id="GO:0005525">
    <property type="term" value="F:GTP binding"/>
    <property type="evidence" value="ECO:0007669"/>
    <property type="project" value="UniProtKB-KW"/>
</dbReference>
<dbReference type="NCBIfam" id="TIGR03552">
    <property type="entry name" value="F420_cofC"/>
    <property type="match status" value="1"/>
</dbReference>
<name>A0A1Z1FFS1_9SPHN</name>
<proteinExistence type="predicted"/>
<dbReference type="Proteomes" id="UP000195807">
    <property type="component" value="Plasmid pCME4A9I"/>
</dbReference>
<gene>
    <name evidence="6" type="primary">cofC</name>
    <name evidence="5" type="ORF">A9D14_14820</name>
    <name evidence="6" type="ORF">H4O24_18555</name>
</gene>
<keyword evidence="7" id="KW-1185">Reference proteome</keyword>
<geneLocation type="plasmid" evidence="7">
    <name>pcme4a9i</name>
</geneLocation>
<protein>
    <submittedName>
        <fullName evidence="5">2-phospho-L-lactate guanylyltransferase</fullName>
        <ecNumber evidence="6">2.7.7.68</ecNumber>
    </submittedName>
</protein>
<geneLocation type="plasmid" evidence="6 8">
    <name>plas1</name>
</geneLocation>
<dbReference type="EMBL" id="CP060053">
    <property type="protein sequence ID" value="QNE07035.1"/>
    <property type="molecule type" value="Genomic_DNA"/>
</dbReference>
<keyword evidence="4" id="KW-0342">GTP-binding</keyword>
<dbReference type="STRING" id="450378.GCA_001661675_02978"/>
<reference evidence="6 8" key="2">
    <citation type="submission" date="2020-08" db="EMBL/GenBank/DDBJ databases">
        <authorList>
            <person name="Liu G."/>
            <person name="Sun C."/>
        </authorList>
    </citation>
    <scope>NUCLEOTIDE SEQUENCE [LARGE SCALE GENOMIC DNA]</scope>
    <source>
        <strain evidence="6 8">OT19</strain>
        <plasmid evidence="6 8">plas1</plasmid>
    </source>
</reference>
<dbReference type="PANTHER" id="PTHR40392:SF1">
    <property type="entry name" value="2-PHOSPHO-L-LACTATE GUANYLYLTRANSFERASE"/>
    <property type="match status" value="1"/>
</dbReference>
<dbReference type="KEGG" id="cman:A9D14_14820"/>
<dbReference type="SUPFAM" id="SSF53448">
    <property type="entry name" value="Nucleotide-diphospho-sugar transferases"/>
    <property type="match status" value="1"/>
</dbReference>